<dbReference type="OMA" id="QEWEMIP"/>
<reference evidence="3 4" key="1">
    <citation type="submission" date="2020-04" db="EMBL/GenBank/DDBJ databases">
        <title>Plant Genome Project.</title>
        <authorList>
            <person name="Zhang R.-G."/>
        </authorList>
    </citation>
    <scope>NUCLEOTIDE SEQUENCE [LARGE SCALE GENOMIC DNA]</scope>
    <source>
        <strain evidence="3">YNK0</strain>
        <tissue evidence="3">Leaf</tissue>
    </source>
</reference>
<evidence type="ECO:0000313" key="4">
    <source>
        <dbReference type="Proteomes" id="UP000655225"/>
    </source>
</evidence>
<proteinExistence type="predicted"/>
<dbReference type="OrthoDB" id="1931521at2759"/>
<protein>
    <submittedName>
        <fullName evidence="3">Uncharacterized protein</fullName>
    </submittedName>
</protein>
<name>A0A834ZEA1_TETSI</name>
<dbReference type="PANTHER" id="PTHR33646">
    <property type="entry name" value="GB|AAF00631.1"/>
    <property type="match status" value="1"/>
</dbReference>
<dbReference type="Proteomes" id="UP000655225">
    <property type="component" value="Unassembled WGS sequence"/>
</dbReference>
<dbReference type="EMBL" id="JABCRI010000006">
    <property type="protein sequence ID" value="KAF8404020.1"/>
    <property type="molecule type" value="Genomic_DNA"/>
</dbReference>
<evidence type="ECO:0000256" key="1">
    <source>
        <dbReference type="SAM" id="MobiDB-lite"/>
    </source>
</evidence>
<organism evidence="3 4">
    <name type="scientific">Tetracentron sinense</name>
    <name type="common">Spur-leaf</name>
    <dbReference type="NCBI Taxonomy" id="13715"/>
    <lineage>
        <taxon>Eukaryota</taxon>
        <taxon>Viridiplantae</taxon>
        <taxon>Streptophyta</taxon>
        <taxon>Embryophyta</taxon>
        <taxon>Tracheophyta</taxon>
        <taxon>Spermatophyta</taxon>
        <taxon>Magnoliopsida</taxon>
        <taxon>Trochodendrales</taxon>
        <taxon>Trochodendraceae</taxon>
        <taxon>Tetracentron</taxon>
    </lineage>
</organism>
<keyword evidence="4" id="KW-1185">Reference proteome</keyword>
<keyword evidence="2" id="KW-0472">Membrane</keyword>
<keyword evidence="2" id="KW-0812">Transmembrane</keyword>
<comment type="caution">
    <text evidence="3">The sequence shown here is derived from an EMBL/GenBank/DDBJ whole genome shotgun (WGS) entry which is preliminary data.</text>
</comment>
<dbReference type="AlphaFoldDB" id="A0A834ZEA1"/>
<evidence type="ECO:0000256" key="2">
    <source>
        <dbReference type="SAM" id="Phobius"/>
    </source>
</evidence>
<accession>A0A834ZEA1</accession>
<evidence type="ECO:0000313" key="3">
    <source>
        <dbReference type="EMBL" id="KAF8404020.1"/>
    </source>
</evidence>
<feature type="transmembrane region" description="Helical" evidence="2">
    <location>
        <begin position="244"/>
        <end position="264"/>
    </location>
</feature>
<dbReference type="PANTHER" id="PTHR33646:SF6">
    <property type="entry name" value="TRANSMEMBRANE PROTEIN"/>
    <property type="match status" value="1"/>
</dbReference>
<sequence>MEGAGEFQDWELLQNSDRALVESSRDFDGIDGDSEGVIRPDYFALDSEKRYARAVAEADLAEEASVDSDNPSWVDPGSDPSYGDDARRAVGLQGIVIQRKNSGDFWSDSSSDRSVSRKSCEFEGKNVLDCAGDAKYEVGFEGIGEIEATNKNSGESLPDSGGDRSVLVISDGVVNDKTVDDSGISAEAEGAKVVEFEGGGRVDSSELEVSERNENISSEEKMRVVWWKLPLELFKLCFLRVSPVWSFSMAAAVMGFVILGRKLYKMKRKSRSIPLKVTMEDKVSYCRHNFVLLWLSEQSIW</sequence>
<feature type="region of interest" description="Disordered" evidence="1">
    <location>
        <begin position="61"/>
        <end position="86"/>
    </location>
</feature>
<keyword evidence="2" id="KW-1133">Transmembrane helix</keyword>
<dbReference type="InterPro" id="IPR045883">
    <property type="entry name" value="At4g13530-like"/>
</dbReference>
<gene>
    <name evidence="3" type="ORF">HHK36_008896</name>
</gene>